<keyword evidence="1" id="KW-0472">Membrane</keyword>
<dbReference type="AlphaFoldDB" id="A0A841RRB1"/>
<comment type="caution">
    <text evidence="2">The sequence shown here is derived from an EMBL/GenBank/DDBJ whole genome shotgun (WGS) entry which is preliminary data.</text>
</comment>
<gene>
    <name evidence="2" type="ORF">GGQ92_002964</name>
</gene>
<evidence type="ECO:0000313" key="2">
    <source>
        <dbReference type="EMBL" id="MBB6514143.1"/>
    </source>
</evidence>
<feature type="transmembrane region" description="Helical" evidence="1">
    <location>
        <begin position="21"/>
        <end position="41"/>
    </location>
</feature>
<evidence type="ECO:0000256" key="1">
    <source>
        <dbReference type="SAM" id="Phobius"/>
    </source>
</evidence>
<accession>A0A841RRB1</accession>
<sequence>MQKREVEERRLLLKSFRNINILFFLLILFLLFIVILVNVLMGNYSWSSLYKDLFNSLVGVLIPLVLFNFAYDYLTQKQKDRELSEKLTETMLLDEEVIDQFSTESKKKFIQNSTESILGEKVGGMLYETLIQSYLSKSYQFRQRFKYYISYMELKENMTSYAVNEEQAFEFSADDYYMVKQDLSFERDLTNYRDSNDVRVGFSYKESTLDGLYQRAEFLFRENLWVDEASNKLLKQLDDKEVERFVKEFLEFTVHINEKPVAYEVMNNEGHEGFHLLLDFPQDVPSGELSKVHIRFRMPQLKSQEKFIVVISEPTEDVEIMFMHLEDKVDVEVIPFLNEAESITKLPNDTIKIDIHDWILPRAGVVFVWDDKEEEC</sequence>
<proteinExistence type="predicted"/>
<feature type="transmembrane region" description="Helical" evidence="1">
    <location>
        <begin position="53"/>
        <end position="71"/>
    </location>
</feature>
<keyword evidence="1" id="KW-0812">Transmembrane</keyword>
<dbReference type="Proteomes" id="UP000572212">
    <property type="component" value="Unassembled WGS sequence"/>
</dbReference>
<evidence type="ECO:0000313" key="3">
    <source>
        <dbReference type="Proteomes" id="UP000572212"/>
    </source>
</evidence>
<reference evidence="2 3" key="1">
    <citation type="submission" date="2020-08" db="EMBL/GenBank/DDBJ databases">
        <title>Genomic Encyclopedia of Type Strains, Phase IV (KMG-IV): sequencing the most valuable type-strain genomes for metagenomic binning, comparative biology and taxonomic classification.</title>
        <authorList>
            <person name="Goeker M."/>
        </authorList>
    </citation>
    <scope>NUCLEOTIDE SEQUENCE [LARGE SCALE GENOMIC DNA]</scope>
    <source>
        <strain evidence="2 3">DSM 11805</strain>
    </source>
</reference>
<keyword evidence="1" id="KW-1133">Transmembrane helix</keyword>
<dbReference type="EMBL" id="JACHON010000023">
    <property type="protein sequence ID" value="MBB6514143.1"/>
    <property type="molecule type" value="Genomic_DNA"/>
</dbReference>
<keyword evidence="3" id="KW-1185">Reference proteome</keyword>
<protein>
    <submittedName>
        <fullName evidence="2">Uncharacterized protein</fullName>
    </submittedName>
</protein>
<dbReference type="RefSeq" id="WP_184250605.1">
    <property type="nucleotide sequence ID" value="NZ_BAAACU010000014.1"/>
</dbReference>
<name>A0A841RRB1_9BACI</name>
<organism evidence="2 3">
    <name type="scientific">Gracilibacillus halotolerans</name>
    <dbReference type="NCBI Taxonomy" id="74386"/>
    <lineage>
        <taxon>Bacteria</taxon>
        <taxon>Bacillati</taxon>
        <taxon>Bacillota</taxon>
        <taxon>Bacilli</taxon>
        <taxon>Bacillales</taxon>
        <taxon>Bacillaceae</taxon>
        <taxon>Gracilibacillus</taxon>
    </lineage>
</organism>